<dbReference type="GO" id="GO:0006362">
    <property type="term" value="P:transcription elongation by RNA polymerase I"/>
    <property type="evidence" value="ECO:0007669"/>
    <property type="project" value="EnsemblFungi"/>
</dbReference>
<dbReference type="GO" id="GO:0061629">
    <property type="term" value="F:RNA polymerase II-specific DNA-binding transcription factor binding"/>
    <property type="evidence" value="ECO:0007669"/>
    <property type="project" value="EnsemblFungi"/>
</dbReference>
<dbReference type="OMA" id="EHWLTIA"/>
<feature type="compositionally biased region" description="Basic and acidic residues" evidence="5">
    <location>
        <begin position="998"/>
        <end position="1007"/>
    </location>
</feature>
<feature type="compositionally biased region" description="Acidic residues" evidence="5">
    <location>
        <begin position="1028"/>
        <end position="1044"/>
    </location>
</feature>
<dbReference type="Gene3D" id="1.25.40.10">
    <property type="entry name" value="Tetratricopeptide repeat domain"/>
    <property type="match status" value="4"/>
</dbReference>
<dbReference type="GO" id="GO:0060260">
    <property type="term" value="P:regulation of transcription initiation by RNA polymerase II"/>
    <property type="evidence" value="ECO:0007669"/>
    <property type="project" value="EnsemblFungi"/>
</dbReference>
<dbReference type="SMART" id="SM00028">
    <property type="entry name" value="TPR"/>
    <property type="match status" value="10"/>
</dbReference>
<dbReference type="PANTHER" id="PTHR14027">
    <property type="entry name" value="RNA POLYMERASE-ASSOCIATED PROTEIN CTR9"/>
    <property type="match status" value="1"/>
</dbReference>
<dbReference type="KEGG" id="pic:PICST_72239"/>
<name>A3LWD9_PICST</name>
<feature type="repeat" description="TPR" evidence="3">
    <location>
        <begin position="58"/>
        <end position="91"/>
    </location>
</feature>
<dbReference type="InterPro" id="IPR011990">
    <property type="entry name" value="TPR-like_helical_dom_sf"/>
</dbReference>
<evidence type="ECO:0000256" key="5">
    <source>
        <dbReference type="SAM" id="MobiDB-lite"/>
    </source>
</evidence>
<dbReference type="STRING" id="322104.A3LWD9"/>
<reference evidence="6 7" key="1">
    <citation type="journal article" date="2007" name="Nat. Biotechnol.">
        <title>Genome sequence of the lignocellulose-bioconverting and xylose-fermenting yeast Pichia stipitis.</title>
        <authorList>
            <person name="Jeffries T.W."/>
            <person name="Grigoriev I.V."/>
            <person name="Grimwood J."/>
            <person name="Laplaza J.M."/>
            <person name="Aerts A."/>
            <person name="Salamov A."/>
            <person name="Schmutz J."/>
            <person name="Lindquist E."/>
            <person name="Dehal P."/>
            <person name="Shapiro H."/>
            <person name="Jin Y.S."/>
            <person name="Passoth V."/>
            <person name="Richardson P.M."/>
        </authorList>
    </citation>
    <scope>NUCLEOTIDE SEQUENCE [LARGE SCALE GENOMIC DNA]</scope>
    <source>
        <strain evidence="7">ATCC 58785 / CBS 6054 / NBRC 10063 / NRRL Y-11545</strain>
    </source>
</reference>
<keyword evidence="2 3" id="KW-0802">TPR repeat</keyword>
<dbReference type="InParanoid" id="A3LWD9"/>
<dbReference type="GO" id="GO:0006353">
    <property type="term" value="P:DNA-templated transcription termination"/>
    <property type="evidence" value="ECO:0007669"/>
    <property type="project" value="EnsemblFungi"/>
</dbReference>
<dbReference type="SUPFAM" id="SSF48452">
    <property type="entry name" value="TPR-like"/>
    <property type="match status" value="3"/>
</dbReference>
<dbReference type="GO" id="GO:1901525">
    <property type="term" value="P:negative regulation of mitophagy"/>
    <property type="evidence" value="ECO:0007669"/>
    <property type="project" value="EnsemblFungi"/>
</dbReference>
<keyword evidence="1" id="KW-0677">Repeat</keyword>
<dbReference type="AlphaFoldDB" id="A3LWD9"/>
<dbReference type="GeneID" id="4839733"/>
<dbReference type="Pfam" id="PF13432">
    <property type="entry name" value="TPR_16"/>
    <property type="match status" value="1"/>
</dbReference>
<feature type="coiled-coil region" evidence="4">
    <location>
        <begin position="911"/>
        <end position="981"/>
    </location>
</feature>
<keyword evidence="7" id="KW-1185">Reference proteome</keyword>
<dbReference type="RefSeq" id="XP_001384981.2">
    <property type="nucleotide sequence ID" value="XM_001384944.1"/>
</dbReference>
<gene>
    <name evidence="6" type="primary">CTR9</name>
    <name evidence="6" type="ORF">PICST_72239</name>
</gene>
<dbReference type="Pfam" id="PF13181">
    <property type="entry name" value="TPR_8"/>
    <property type="match status" value="1"/>
</dbReference>
<dbReference type="eggNOG" id="KOG2002">
    <property type="taxonomic scope" value="Eukaryota"/>
</dbReference>
<dbReference type="GO" id="GO:0031124">
    <property type="term" value="P:mRNA 3'-end processing"/>
    <property type="evidence" value="ECO:0007669"/>
    <property type="project" value="EnsemblFungi"/>
</dbReference>
<dbReference type="GO" id="GO:0003712">
    <property type="term" value="F:transcription coregulator activity"/>
    <property type="evidence" value="ECO:0007669"/>
    <property type="project" value="EnsemblFungi"/>
</dbReference>
<feature type="region of interest" description="Disordered" evidence="5">
    <location>
        <begin position="991"/>
        <end position="1120"/>
    </location>
</feature>
<dbReference type="PANTHER" id="PTHR14027:SF2">
    <property type="entry name" value="RNA POLYMERASE-ASSOCIATED PROTEIN CTR9 HOMOLOG"/>
    <property type="match status" value="1"/>
</dbReference>
<feature type="repeat" description="TPR" evidence="3">
    <location>
        <begin position="218"/>
        <end position="251"/>
    </location>
</feature>
<dbReference type="HOGENOM" id="CLU_003008_0_1_1"/>
<dbReference type="GO" id="GO:0000082">
    <property type="term" value="P:G1/S transition of mitotic cell cycle"/>
    <property type="evidence" value="ECO:0007669"/>
    <property type="project" value="EnsemblFungi"/>
</dbReference>
<feature type="compositionally biased region" description="Acidic residues" evidence="5">
    <location>
        <begin position="1076"/>
        <end position="1107"/>
    </location>
</feature>
<dbReference type="GO" id="GO:0045142">
    <property type="term" value="F:triplex DNA binding"/>
    <property type="evidence" value="ECO:0007669"/>
    <property type="project" value="EnsemblFungi"/>
</dbReference>
<dbReference type="GO" id="GO:0006368">
    <property type="term" value="P:transcription elongation by RNA polymerase II"/>
    <property type="evidence" value="ECO:0007669"/>
    <property type="project" value="EnsemblFungi"/>
</dbReference>
<sequence>MAETVDVSYYLGAQAAEIGAILDVPLSNGQIVSINLVDELPDDPVELESFLEGENCSKKYWISVASAYAQLGKLEEALHIIQTALDKNPAHFSDEDNKSFHSFLVWLYFKFVSHGIDKENYLKKAGSEINSLAQRIRADNSTSTTNSTSNLLSQAVLLLFNGRDDEALDIFDKILRIDQNNCFALLGKARAVLNKTKNYAAALKLYQQVLILNPVIKPDPRIGIGLCFWFLKDDRMAVQAWNRALEIDPTNLKAKVLLNLANFQKTFINSLSDDEFLENYKSCLSQLASNHKESPSESSILLALASYYFSKESYDVVSSIVAKVVKNMTGDENLTRFNSFSKVSKYQSNILSECAAWLGRIEFVKANFTPASKYFQEAIKLNDANLLAKIGLGQSQYNRGSIEEAVMTYESILRSNVKCLEANYALGLLYAKQKSRKKQQAAIQILERYIRLSNNLGLSASHKDEDGSEFLNKEPITLNAYLVLSKLYETTDINQSLNYLNRAIESRKQIGKDVPLEVYNNIGVFNFMKQNYDDAAAHFQTALDIVKNTDQFVSADGDVMVDLPTDLKISLTYNLARSKEISNESEAIDIYESLLAECPNYFSAKIRILFLNCVTSHKLSKEDIKVEIDQLLAVNASDLEIRSFYGWFVKNFGKKLGLAPDADTNHQKDTLVEYDSHDCYALISLANIYCIMARDVKSGSEDKKKKYYVRAVELFAKVLSVDPKNVYAAQGLAIAYIENKDSVKGLEILRKIRDSLNDISIYLNLGHVLVESKSYGKGIENYELALGRFTDGKDSRILSFLGRAWYLRASAEKNLNFFKKAIEYTELALDCSTGPGSSIRFNLAYLHFQIAELITKQPVGQRKIDEIEAAIAGLESGVAILNELSSEDEKHPPYPKAELKARANLGSTTLLNRLNGCLEETKNSIAAIEEKIEVAKKLRKEEEEEKERLENERLAAVKAKEEELAKERAILQEQAQQWAEEARMNIVVEDDEDEKLFDEESNKDKKEKKPKKVTKGAKKRSRKKAVIDDSEEEEEEASATDSDVEASSPKKRKTEESKPSSKRGGKKSSLSSEFIADSDEELDDDLFNENGEEEEEAEASGAEEENGEVNGQAAVKDDDE</sequence>
<dbReference type="InterPro" id="IPR019734">
    <property type="entry name" value="TPR_rpt"/>
</dbReference>
<dbReference type="Proteomes" id="UP000002258">
    <property type="component" value="Chromosome 5"/>
</dbReference>
<evidence type="ECO:0000256" key="1">
    <source>
        <dbReference type="ARBA" id="ARBA00022737"/>
    </source>
</evidence>
<dbReference type="GO" id="GO:0031126">
    <property type="term" value="P:sno(s)RNA 3'-end processing"/>
    <property type="evidence" value="ECO:0007669"/>
    <property type="project" value="EnsemblFungi"/>
</dbReference>
<evidence type="ECO:0000256" key="2">
    <source>
        <dbReference type="ARBA" id="ARBA00022803"/>
    </source>
</evidence>
<evidence type="ECO:0000313" key="7">
    <source>
        <dbReference type="Proteomes" id="UP000002258"/>
    </source>
</evidence>
<evidence type="ECO:0000256" key="3">
    <source>
        <dbReference type="PROSITE-ProRule" id="PRU00339"/>
    </source>
</evidence>
<dbReference type="GO" id="GO:0016593">
    <property type="term" value="C:Cdc73/Paf1 complex"/>
    <property type="evidence" value="ECO:0007669"/>
    <property type="project" value="EnsemblFungi"/>
</dbReference>
<dbReference type="GO" id="GO:2001209">
    <property type="term" value="P:positive regulation of transcription elongation by RNA polymerase I"/>
    <property type="evidence" value="ECO:0007669"/>
    <property type="project" value="EnsemblFungi"/>
</dbReference>
<dbReference type="OrthoDB" id="343875at2759"/>
<evidence type="ECO:0000313" key="6">
    <source>
        <dbReference type="EMBL" id="ABN66952.2"/>
    </source>
</evidence>
<dbReference type="GO" id="GO:0000791">
    <property type="term" value="C:euchromatin"/>
    <property type="evidence" value="ECO:0007669"/>
    <property type="project" value="EnsemblFungi"/>
</dbReference>
<organism evidence="6 7">
    <name type="scientific">Scheffersomyces stipitis (strain ATCC 58785 / CBS 6054 / NBRC 10063 / NRRL Y-11545)</name>
    <name type="common">Yeast</name>
    <name type="synonym">Pichia stipitis</name>
    <dbReference type="NCBI Taxonomy" id="322104"/>
    <lineage>
        <taxon>Eukaryota</taxon>
        <taxon>Fungi</taxon>
        <taxon>Dikarya</taxon>
        <taxon>Ascomycota</taxon>
        <taxon>Saccharomycotina</taxon>
        <taxon>Pichiomycetes</taxon>
        <taxon>Debaryomycetaceae</taxon>
        <taxon>Scheffersomyces</taxon>
    </lineage>
</organism>
<dbReference type="GO" id="GO:0001015">
    <property type="term" value="P:snoRNA transcription by RNA polymerase II"/>
    <property type="evidence" value="ECO:0007669"/>
    <property type="project" value="EnsemblFungi"/>
</dbReference>
<dbReference type="PROSITE" id="PS50005">
    <property type="entry name" value="TPR"/>
    <property type="match status" value="3"/>
</dbReference>
<dbReference type="GO" id="GO:0090262">
    <property type="term" value="P:regulation of transcription-coupled nucleotide-excision repair"/>
    <property type="evidence" value="ECO:0007669"/>
    <property type="project" value="EnsemblFungi"/>
</dbReference>
<dbReference type="InterPro" id="IPR031101">
    <property type="entry name" value="Ctr9"/>
</dbReference>
<proteinExistence type="predicted"/>
<accession>A3LWD9</accession>
<dbReference type="SUPFAM" id="SSF81901">
    <property type="entry name" value="HCP-like"/>
    <property type="match status" value="1"/>
</dbReference>
<feature type="compositionally biased region" description="Basic residues" evidence="5">
    <location>
        <begin position="1008"/>
        <end position="1024"/>
    </location>
</feature>
<dbReference type="EMBL" id="CP000499">
    <property type="protein sequence ID" value="ABN66952.2"/>
    <property type="molecule type" value="Genomic_DNA"/>
</dbReference>
<protein>
    <submittedName>
        <fullName evidence="6">Protein required for normal CLN1 and CLN2 G1 cyclin expression</fullName>
    </submittedName>
</protein>
<evidence type="ECO:0000256" key="4">
    <source>
        <dbReference type="SAM" id="Coils"/>
    </source>
</evidence>
<dbReference type="GO" id="GO:1990269">
    <property type="term" value="F:RNA polymerase II C-terminal domain phosphoserine binding"/>
    <property type="evidence" value="ECO:0007669"/>
    <property type="project" value="EnsemblFungi"/>
</dbReference>
<feature type="repeat" description="TPR" evidence="3">
    <location>
        <begin position="516"/>
        <end position="549"/>
    </location>
</feature>
<dbReference type="FunCoup" id="A3LWD9">
    <property type="interactions" value="1002"/>
</dbReference>
<keyword evidence="4" id="KW-0175">Coiled coil</keyword>